<feature type="transmembrane region" description="Helical" evidence="9">
    <location>
        <begin position="494"/>
        <end position="517"/>
    </location>
</feature>
<feature type="transmembrane region" description="Helical" evidence="9">
    <location>
        <begin position="1232"/>
        <end position="1251"/>
    </location>
</feature>
<keyword evidence="6" id="KW-0067">ATP-binding</keyword>
<accession>A0A5C3KNU3</accession>
<feature type="transmembrane region" description="Helical" evidence="9">
    <location>
        <begin position="1021"/>
        <end position="1041"/>
    </location>
</feature>
<comment type="subcellular location">
    <subcellularLocation>
        <location evidence="1">Membrane</location>
        <topology evidence="1">Multi-pass membrane protein</topology>
    </subcellularLocation>
</comment>
<keyword evidence="3 9" id="KW-0812">Transmembrane</keyword>
<dbReference type="CDD" id="cd18604">
    <property type="entry name" value="ABC_6TM_VMR1_D2_like"/>
    <property type="match status" value="1"/>
</dbReference>
<keyword evidence="4" id="KW-0677">Repeat</keyword>
<dbReference type="GO" id="GO:0000329">
    <property type="term" value="C:fungal-type vacuole membrane"/>
    <property type="evidence" value="ECO:0007669"/>
    <property type="project" value="TreeGrafter"/>
</dbReference>
<proteinExistence type="predicted"/>
<dbReference type="InterPro" id="IPR003439">
    <property type="entry name" value="ABC_transporter-like_ATP-bd"/>
</dbReference>
<dbReference type="PROSITE" id="PS50893">
    <property type="entry name" value="ABC_TRANSPORTER_2"/>
    <property type="match status" value="2"/>
</dbReference>
<dbReference type="CDD" id="cd18596">
    <property type="entry name" value="ABC_6TM_VMR1_D1_like"/>
    <property type="match status" value="1"/>
</dbReference>
<dbReference type="STRING" id="230819.A0A5C3KNU3"/>
<dbReference type="PANTHER" id="PTHR24223:SF353">
    <property type="entry name" value="ABC TRANSPORTER ATP-BINDING PROTEIN_PERMEASE VMR1-RELATED"/>
    <property type="match status" value="1"/>
</dbReference>
<keyword evidence="2" id="KW-0813">Transport</keyword>
<dbReference type="SUPFAM" id="SSF90123">
    <property type="entry name" value="ABC transporter transmembrane region"/>
    <property type="match status" value="2"/>
</dbReference>
<dbReference type="PROSITE" id="PS50929">
    <property type="entry name" value="ABC_TM1F"/>
    <property type="match status" value="2"/>
</dbReference>
<dbReference type="FunFam" id="1.20.1560.10:FF:000013">
    <property type="entry name" value="ABC transporter C family member 2"/>
    <property type="match status" value="1"/>
</dbReference>
<dbReference type="GO" id="GO:0016887">
    <property type="term" value="F:ATP hydrolysis activity"/>
    <property type="evidence" value="ECO:0007669"/>
    <property type="project" value="InterPro"/>
</dbReference>
<evidence type="ECO:0000256" key="5">
    <source>
        <dbReference type="ARBA" id="ARBA00022741"/>
    </source>
</evidence>
<keyword evidence="8 9" id="KW-0472">Membrane</keyword>
<dbReference type="InterPro" id="IPR027417">
    <property type="entry name" value="P-loop_NTPase"/>
</dbReference>
<feature type="transmembrane region" description="Helical" evidence="9">
    <location>
        <begin position="981"/>
        <end position="1000"/>
    </location>
</feature>
<feature type="transmembrane region" description="Helical" evidence="9">
    <location>
        <begin position="81"/>
        <end position="102"/>
    </location>
</feature>
<evidence type="ECO:0000256" key="2">
    <source>
        <dbReference type="ARBA" id="ARBA00022448"/>
    </source>
</evidence>
<feature type="transmembrane region" description="Helical" evidence="9">
    <location>
        <begin position="371"/>
        <end position="396"/>
    </location>
</feature>
<dbReference type="PANTHER" id="PTHR24223">
    <property type="entry name" value="ATP-BINDING CASSETTE SUB-FAMILY C"/>
    <property type="match status" value="1"/>
</dbReference>
<feature type="transmembrane region" description="Helical" evidence="9">
    <location>
        <begin position="1207"/>
        <end position="1226"/>
    </location>
</feature>
<reference evidence="12 13" key="1">
    <citation type="journal article" date="2019" name="Nat. Ecol. Evol.">
        <title>Megaphylogeny resolves global patterns of mushroom evolution.</title>
        <authorList>
            <person name="Varga T."/>
            <person name="Krizsan K."/>
            <person name="Foldi C."/>
            <person name="Dima B."/>
            <person name="Sanchez-Garcia M."/>
            <person name="Sanchez-Ramirez S."/>
            <person name="Szollosi G.J."/>
            <person name="Szarkandi J.G."/>
            <person name="Papp V."/>
            <person name="Albert L."/>
            <person name="Andreopoulos W."/>
            <person name="Angelini C."/>
            <person name="Antonin V."/>
            <person name="Barry K.W."/>
            <person name="Bougher N.L."/>
            <person name="Buchanan P."/>
            <person name="Buyck B."/>
            <person name="Bense V."/>
            <person name="Catcheside P."/>
            <person name="Chovatia M."/>
            <person name="Cooper J."/>
            <person name="Damon W."/>
            <person name="Desjardin D."/>
            <person name="Finy P."/>
            <person name="Geml J."/>
            <person name="Haridas S."/>
            <person name="Hughes K."/>
            <person name="Justo A."/>
            <person name="Karasinski D."/>
            <person name="Kautmanova I."/>
            <person name="Kiss B."/>
            <person name="Kocsube S."/>
            <person name="Kotiranta H."/>
            <person name="LaButti K.M."/>
            <person name="Lechner B.E."/>
            <person name="Liimatainen K."/>
            <person name="Lipzen A."/>
            <person name="Lukacs Z."/>
            <person name="Mihaltcheva S."/>
            <person name="Morgado L.N."/>
            <person name="Niskanen T."/>
            <person name="Noordeloos M.E."/>
            <person name="Ohm R.A."/>
            <person name="Ortiz-Santana B."/>
            <person name="Ovrebo C."/>
            <person name="Racz N."/>
            <person name="Riley R."/>
            <person name="Savchenko A."/>
            <person name="Shiryaev A."/>
            <person name="Soop K."/>
            <person name="Spirin V."/>
            <person name="Szebenyi C."/>
            <person name="Tomsovsky M."/>
            <person name="Tulloss R.E."/>
            <person name="Uehling J."/>
            <person name="Grigoriev I.V."/>
            <person name="Vagvolgyi C."/>
            <person name="Papp T."/>
            <person name="Martin F.M."/>
            <person name="Miettinen O."/>
            <person name="Hibbett D.S."/>
            <person name="Nagy L.G."/>
        </authorList>
    </citation>
    <scope>NUCLEOTIDE SEQUENCE [LARGE SCALE GENOMIC DNA]</scope>
    <source>
        <strain evidence="12 13">CBS 121175</strain>
    </source>
</reference>
<feature type="transmembrane region" description="Helical" evidence="9">
    <location>
        <begin position="6"/>
        <end position="26"/>
    </location>
</feature>
<feature type="domain" description="ABC transporter" evidence="10">
    <location>
        <begin position="682"/>
        <end position="914"/>
    </location>
</feature>
<sequence length="1558" mass="171764">MFKFQTEIGAVLVLGTLVSSLVLYLGRRRHHRKVLLQGVDGVGHGPAANDPLNIAQPRDLVDGYPVNEHEFWGRMQKRKMVLTALLTCAAVVNATTLGFATAHEQRHGIVVASLQLAYTVYTLLLSGNAMLLNDAGVHVEAVVHVSALSCLATLLLVSSAILPRSRSEFLGIQGLNHSFNEAWYILIVLYAAVFFVAARTQLGPPLYYPTQWIYLEKTVDIGGSGNGNEENVCGLVGASLWDTLLFSYSTKVLQLGGRISPKLEIDELPILPANMRAVWNYTMMRKTLREVKFRVFGWNPKSGKGWGLMYQLVWLNWRVLVLEVGIAAVAAVSFYGPAFFVSRLIGFLEREDKGENSDERWKGGGEDAMWGWVYVFGILASRTVSCLIAGQLWSLATTVIQVRFKIQLNTVLFAKTLVRKDIASSALARGGTDGKEDDSAEAVGDFSSKAQVMTLMTTDVDRVSEFAWHLYSLIDSPIEIAIGTWFLYDLLGPSCFFGLGVASLFLPLNLFAGKIFVGAQEGLMDARDERVGLTNEILGAIRTLKFMAWERNFEKRVLGIRARELKYQKAHYRIEIVWNAVWNMSPILAMLATFWHYSVVRGHALTPSVAFSSVLLSDMKYVLNALPEMCIKMLQCFVSLRRLEKYLDGIEVLDVPPLQEQSPRVAFEACSVTWPQEHTTSISSIDLGTRLFNPFVLRDLDFEFPQGEITLVCGKLGSGKTLLLLALLGEADVLDGMVHCARSSLPFNSTVRAGESWCVDGVCAYVPQVYNILFTLPYNEARYRQTLEACALLSDLELLEDGDESEIGERGVNLSGGQKARVSLARAVYSRASTVLLDDVLSAVDTHTAHHLYHRCLKGRLMTGRTVILVSHHVQLCAAGAAYIVALDAGKVVFQGDQSRFSASGMARILGQTKESDSLTDPGTKASLVELGVVDAVSQTSVASEPVGKKVPRKFVEEESREVGHVKKEVWALLLEVSGGIWYWILFGLVFAVASLAPVAENKLLQLWTSSDGNLSSTTYIVLYAEITMISLVVSTSRWSILYDGSIRASTILYRRLLEAVLFAEVRFHDTVSRGRLLNRFGKDFEGIDSNLMDNFGRTIVTGLSVLTTCVSLSVIGGLPAFAIVVALGALYFKSAYGKTSRDMRRMDSISRSPLYSVYGDTISGAPVLRAFGASAKLLREMLRCVDTNTNPYYWMWGVNRWLSIRFNLLSGLVVAGTGLVCLVNPSINASLAGFALAFASTVTHDLIFMVHRFVGLEQSMVALERVKEYTETKREAPEFVEPRPPASWPLEGEIRVENLSIRYGPGLPNVLHELTFTVRPGEKIGIVGRTGSGKSTLALSLFRFVEPASGRILIDGLDITKVGLSDLRGRITIIPQEPTILSGTIRSSLDAFGEYEDAELYESLRRVHLIQDENNSSTSQQITGRNVFLNLDSPVSESGDNISTGEKQLICMARAILKRAKILIMDEATASVDYVTDQLISSTIQEEFAGSTVVTIAHRLRTIIHCDRVIVLDQGRIVEFDGPSTLIRDQGSTFYALCKAAGKEEFLTLREMLGISS</sequence>
<dbReference type="GO" id="GO:0140359">
    <property type="term" value="F:ABC-type transporter activity"/>
    <property type="evidence" value="ECO:0007669"/>
    <property type="project" value="InterPro"/>
</dbReference>
<feature type="transmembrane region" description="Helical" evidence="9">
    <location>
        <begin position="466"/>
        <end position="488"/>
    </location>
</feature>
<feature type="domain" description="ABC transporter" evidence="10">
    <location>
        <begin position="1295"/>
        <end position="1540"/>
    </location>
</feature>
<dbReference type="FunFam" id="3.40.50.300:FF:001354">
    <property type="entry name" value="ATP-binding cassette (ABC) transporter, putative"/>
    <property type="match status" value="1"/>
</dbReference>
<keyword evidence="7 9" id="KW-1133">Transmembrane helix</keyword>
<evidence type="ECO:0000256" key="1">
    <source>
        <dbReference type="ARBA" id="ARBA00004141"/>
    </source>
</evidence>
<feature type="domain" description="ABC transmembrane type-1" evidence="11">
    <location>
        <begin position="451"/>
        <end position="619"/>
    </location>
</feature>
<feature type="transmembrane region" description="Helical" evidence="9">
    <location>
        <begin position="108"/>
        <end position="129"/>
    </location>
</feature>
<dbReference type="GO" id="GO:0005524">
    <property type="term" value="F:ATP binding"/>
    <property type="evidence" value="ECO:0007669"/>
    <property type="project" value="UniProtKB-KW"/>
</dbReference>
<evidence type="ECO:0000256" key="9">
    <source>
        <dbReference type="SAM" id="Phobius"/>
    </source>
</evidence>
<keyword evidence="13" id="KW-1185">Reference proteome</keyword>
<dbReference type="InterPro" id="IPR017871">
    <property type="entry name" value="ABC_transporter-like_CS"/>
</dbReference>
<name>A0A5C3KNU3_COPMA</name>
<evidence type="ECO:0000256" key="7">
    <source>
        <dbReference type="ARBA" id="ARBA00022989"/>
    </source>
</evidence>
<evidence type="ECO:0000256" key="4">
    <source>
        <dbReference type="ARBA" id="ARBA00022737"/>
    </source>
</evidence>
<feature type="transmembrane region" description="Helical" evidence="9">
    <location>
        <begin position="319"/>
        <end position="340"/>
    </location>
</feature>
<evidence type="ECO:0000256" key="8">
    <source>
        <dbReference type="ARBA" id="ARBA00023136"/>
    </source>
</evidence>
<evidence type="ECO:0000259" key="11">
    <source>
        <dbReference type="PROSITE" id="PS50929"/>
    </source>
</evidence>
<protein>
    <submittedName>
        <fullName evidence="12">Multidrug resistance-associated ABC transporter</fullName>
    </submittedName>
</protein>
<dbReference type="PROSITE" id="PS00211">
    <property type="entry name" value="ABC_TRANSPORTER_1"/>
    <property type="match status" value="1"/>
</dbReference>
<dbReference type="Proteomes" id="UP000307440">
    <property type="component" value="Unassembled WGS sequence"/>
</dbReference>
<feature type="transmembrane region" description="Helical" evidence="9">
    <location>
        <begin position="576"/>
        <end position="598"/>
    </location>
</feature>
<dbReference type="Gene3D" id="3.40.50.300">
    <property type="entry name" value="P-loop containing nucleotide triphosphate hydrolases"/>
    <property type="match status" value="2"/>
</dbReference>
<feature type="transmembrane region" description="Helical" evidence="9">
    <location>
        <begin position="141"/>
        <end position="162"/>
    </location>
</feature>
<dbReference type="Gene3D" id="1.20.1560.10">
    <property type="entry name" value="ABC transporter type 1, transmembrane domain"/>
    <property type="match status" value="2"/>
</dbReference>
<feature type="transmembrane region" description="Helical" evidence="9">
    <location>
        <begin position="182"/>
        <end position="198"/>
    </location>
</feature>
<keyword evidence="5" id="KW-0547">Nucleotide-binding</keyword>
<dbReference type="InterPro" id="IPR036640">
    <property type="entry name" value="ABC1_TM_sf"/>
</dbReference>
<evidence type="ECO:0000259" key="10">
    <source>
        <dbReference type="PROSITE" id="PS50893"/>
    </source>
</evidence>
<dbReference type="SUPFAM" id="SSF52540">
    <property type="entry name" value="P-loop containing nucleoside triphosphate hydrolases"/>
    <property type="match status" value="2"/>
</dbReference>
<dbReference type="OrthoDB" id="6500128at2759"/>
<dbReference type="InterPro" id="IPR003593">
    <property type="entry name" value="AAA+_ATPase"/>
</dbReference>
<dbReference type="InterPro" id="IPR050173">
    <property type="entry name" value="ABC_transporter_C-like"/>
</dbReference>
<evidence type="ECO:0000256" key="3">
    <source>
        <dbReference type="ARBA" id="ARBA00022692"/>
    </source>
</evidence>
<dbReference type="SMART" id="SM00382">
    <property type="entry name" value="AAA"/>
    <property type="match status" value="2"/>
</dbReference>
<evidence type="ECO:0000313" key="12">
    <source>
        <dbReference type="EMBL" id="TFK22034.1"/>
    </source>
</evidence>
<feature type="domain" description="ABC transmembrane type-1" evidence="11">
    <location>
        <begin position="985"/>
        <end position="1259"/>
    </location>
</feature>
<dbReference type="EMBL" id="ML210252">
    <property type="protein sequence ID" value="TFK22034.1"/>
    <property type="molecule type" value="Genomic_DNA"/>
</dbReference>
<feature type="transmembrane region" description="Helical" evidence="9">
    <location>
        <begin position="1100"/>
        <end position="1133"/>
    </location>
</feature>
<organism evidence="12 13">
    <name type="scientific">Coprinopsis marcescibilis</name>
    <name type="common">Agaric fungus</name>
    <name type="synonym">Psathyrella marcescibilis</name>
    <dbReference type="NCBI Taxonomy" id="230819"/>
    <lineage>
        <taxon>Eukaryota</taxon>
        <taxon>Fungi</taxon>
        <taxon>Dikarya</taxon>
        <taxon>Basidiomycota</taxon>
        <taxon>Agaricomycotina</taxon>
        <taxon>Agaricomycetes</taxon>
        <taxon>Agaricomycetidae</taxon>
        <taxon>Agaricales</taxon>
        <taxon>Agaricineae</taxon>
        <taxon>Psathyrellaceae</taxon>
        <taxon>Coprinopsis</taxon>
    </lineage>
</organism>
<evidence type="ECO:0000256" key="6">
    <source>
        <dbReference type="ARBA" id="ARBA00022840"/>
    </source>
</evidence>
<gene>
    <name evidence="12" type="ORF">FA15DRAFT_671988</name>
</gene>
<dbReference type="Pfam" id="PF00005">
    <property type="entry name" value="ABC_tran"/>
    <property type="match status" value="2"/>
</dbReference>
<dbReference type="CDD" id="cd03244">
    <property type="entry name" value="ABCC_MRP_domain2"/>
    <property type="match status" value="1"/>
</dbReference>
<dbReference type="InterPro" id="IPR011527">
    <property type="entry name" value="ABC1_TM_dom"/>
</dbReference>
<evidence type="ECO:0000313" key="13">
    <source>
        <dbReference type="Proteomes" id="UP000307440"/>
    </source>
</evidence>
<dbReference type="Pfam" id="PF00664">
    <property type="entry name" value="ABC_membrane"/>
    <property type="match status" value="2"/>
</dbReference>